<dbReference type="PANTHER" id="PTHR43685:SF2">
    <property type="entry name" value="GLYCOSYLTRANSFERASE 2-LIKE DOMAIN-CONTAINING PROTEIN"/>
    <property type="match status" value="1"/>
</dbReference>
<organism evidence="2 3">
    <name type="scientific">Kribbella soli</name>
    <dbReference type="NCBI Taxonomy" id="1124743"/>
    <lineage>
        <taxon>Bacteria</taxon>
        <taxon>Bacillati</taxon>
        <taxon>Actinomycetota</taxon>
        <taxon>Actinomycetes</taxon>
        <taxon>Propionibacteriales</taxon>
        <taxon>Kribbellaceae</taxon>
        <taxon>Kribbella</taxon>
    </lineage>
</organism>
<accession>A0A4R0HAB8</accession>
<feature type="domain" description="Glycosyltransferase 2-like" evidence="1">
    <location>
        <begin position="9"/>
        <end position="181"/>
    </location>
</feature>
<dbReference type="SUPFAM" id="SSF53448">
    <property type="entry name" value="Nucleotide-diphospho-sugar transferases"/>
    <property type="match status" value="1"/>
</dbReference>
<dbReference type="Pfam" id="PF00535">
    <property type="entry name" value="Glycos_transf_2"/>
    <property type="match status" value="1"/>
</dbReference>
<evidence type="ECO:0000313" key="3">
    <source>
        <dbReference type="Proteomes" id="UP000292346"/>
    </source>
</evidence>
<dbReference type="CDD" id="cd00761">
    <property type="entry name" value="Glyco_tranf_GTA_type"/>
    <property type="match status" value="1"/>
</dbReference>
<dbReference type="OrthoDB" id="3177103at2"/>
<reference evidence="2 3" key="1">
    <citation type="submission" date="2019-02" db="EMBL/GenBank/DDBJ databases">
        <title>Kribbella capetownensis sp. nov. and Kribbella speibonae sp. nov., isolated from soil.</title>
        <authorList>
            <person name="Curtis S.M."/>
            <person name="Norton I."/>
            <person name="Everest G.J."/>
            <person name="Meyers P.R."/>
        </authorList>
    </citation>
    <scope>NUCLEOTIDE SEQUENCE [LARGE SCALE GENOMIC DNA]</scope>
    <source>
        <strain evidence="2 3">KCTC 29219</strain>
    </source>
</reference>
<sequence>MASALPRLSVGLPVYNGEEYLREALDAVLGQTFEDFELVISSNASTDATDDICREYQARDPRIRIYRQEQNIGAAPNHQFVFDQSRGELFKWVAADDLYARDLFARCVALLDEHPDAVLAHSWGAAIDGDGEVIQAIEYPLTTDSTQPSERFRSMLFGVDLPGALAADDFYGVIRSDVLRKIKPHGSFYHADYTYTAEISLHGPFVQVPEWLYFRRQHDDRVSLASASTVAARLDPSRAGRLRSFKARLFAEYLWSWFEVVRRAPVTGAERRKCYRHILSWAANRASRRLPGRSGPPEPAPESFGEIGARVLASRALVAGADGRS</sequence>
<name>A0A4R0HAB8_9ACTN</name>
<dbReference type="Gene3D" id="3.90.550.10">
    <property type="entry name" value="Spore Coat Polysaccharide Biosynthesis Protein SpsA, Chain A"/>
    <property type="match status" value="1"/>
</dbReference>
<dbReference type="InterPro" id="IPR029044">
    <property type="entry name" value="Nucleotide-diphossugar_trans"/>
</dbReference>
<dbReference type="EMBL" id="SJJZ01000003">
    <property type="protein sequence ID" value="TCC05612.1"/>
    <property type="molecule type" value="Genomic_DNA"/>
</dbReference>
<protein>
    <submittedName>
        <fullName evidence="2">Glycosyltransferase family 2 protein</fullName>
    </submittedName>
</protein>
<dbReference type="Proteomes" id="UP000292346">
    <property type="component" value="Unassembled WGS sequence"/>
</dbReference>
<dbReference type="PANTHER" id="PTHR43685">
    <property type="entry name" value="GLYCOSYLTRANSFERASE"/>
    <property type="match status" value="1"/>
</dbReference>
<proteinExistence type="predicted"/>
<evidence type="ECO:0000313" key="2">
    <source>
        <dbReference type="EMBL" id="TCC05612.1"/>
    </source>
</evidence>
<dbReference type="RefSeq" id="WP_131342331.1">
    <property type="nucleotide sequence ID" value="NZ_SJJZ01000003.1"/>
</dbReference>
<gene>
    <name evidence="2" type="ORF">E0H45_26740</name>
</gene>
<dbReference type="InterPro" id="IPR050834">
    <property type="entry name" value="Glycosyltransf_2"/>
</dbReference>
<dbReference type="AlphaFoldDB" id="A0A4R0HAB8"/>
<comment type="caution">
    <text evidence="2">The sequence shown here is derived from an EMBL/GenBank/DDBJ whole genome shotgun (WGS) entry which is preliminary data.</text>
</comment>
<evidence type="ECO:0000259" key="1">
    <source>
        <dbReference type="Pfam" id="PF00535"/>
    </source>
</evidence>
<keyword evidence="3" id="KW-1185">Reference proteome</keyword>
<keyword evidence="2" id="KW-0808">Transferase</keyword>
<dbReference type="GO" id="GO:0016740">
    <property type="term" value="F:transferase activity"/>
    <property type="evidence" value="ECO:0007669"/>
    <property type="project" value="UniProtKB-KW"/>
</dbReference>
<dbReference type="InterPro" id="IPR001173">
    <property type="entry name" value="Glyco_trans_2-like"/>
</dbReference>